<evidence type="ECO:0000313" key="2">
    <source>
        <dbReference type="EMBL" id="EHM10101.1"/>
    </source>
</evidence>
<dbReference type="STRING" id="926567.TheveDRAFT_0971"/>
<gene>
    <name evidence="2" type="ORF">TheveDRAFT_0971</name>
</gene>
<feature type="transmembrane region" description="Helical" evidence="1">
    <location>
        <begin position="149"/>
        <end position="168"/>
    </location>
</feature>
<dbReference type="AlphaFoldDB" id="H0US12"/>
<organism evidence="2 3">
    <name type="scientific">Thermanaerovibrio velox DSM 12556</name>
    <dbReference type="NCBI Taxonomy" id="926567"/>
    <lineage>
        <taxon>Bacteria</taxon>
        <taxon>Thermotogati</taxon>
        <taxon>Synergistota</taxon>
        <taxon>Synergistia</taxon>
        <taxon>Synergistales</taxon>
        <taxon>Synergistaceae</taxon>
        <taxon>Thermanaerovibrio</taxon>
    </lineage>
</organism>
<feature type="transmembrane region" description="Helical" evidence="1">
    <location>
        <begin position="12"/>
        <end position="36"/>
    </location>
</feature>
<evidence type="ECO:0000313" key="3">
    <source>
        <dbReference type="Proteomes" id="UP000005730"/>
    </source>
</evidence>
<name>H0US12_9BACT</name>
<accession>H0US12</accession>
<feature type="transmembrane region" description="Helical" evidence="1">
    <location>
        <begin position="48"/>
        <end position="68"/>
    </location>
</feature>
<feature type="transmembrane region" description="Helical" evidence="1">
    <location>
        <begin position="102"/>
        <end position="121"/>
    </location>
</feature>
<keyword evidence="1" id="KW-1133">Transmembrane helix</keyword>
<dbReference type="HOGENOM" id="CLU_1093886_0_0_0"/>
<protein>
    <submittedName>
        <fullName evidence="2">Uncharacterized protein</fullName>
    </submittedName>
</protein>
<keyword evidence="3" id="KW-1185">Reference proteome</keyword>
<keyword evidence="1" id="KW-0812">Transmembrane</keyword>
<feature type="transmembrane region" description="Helical" evidence="1">
    <location>
        <begin position="74"/>
        <end position="95"/>
    </location>
</feature>
<reference evidence="2 3" key="1">
    <citation type="submission" date="2011-10" db="EMBL/GenBank/DDBJ databases">
        <title>The Noncontiguous Finished genome of Thermanaerovibrio velox DSM 12556.</title>
        <authorList>
            <consortium name="US DOE Joint Genome Institute (JGI-PGF)"/>
            <person name="Lucas S."/>
            <person name="Copeland A."/>
            <person name="Lapidus A."/>
            <person name="Glavina del Rio T."/>
            <person name="Dalin E."/>
            <person name="Tice H."/>
            <person name="Bruce D."/>
            <person name="Goodwin L."/>
            <person name="Pitluck S."/>
            <person name="Peters L."/>
            <person name="Mikhailova N."/>
            <person name="Teshima H."/>
            <person name="Kyrpides N."/>
            <person name="Mavromatis K."/>
            <person name="Ivanova N."/>
            <person name="Markowitz V."/>
            <person name="Cheng J.-F."/>
            <person name="Hugenholtz P."/>
            <person name="Woyke T."/>
            <person name="Wu D."/>
            <person name="Spring S."/>
            <person name="Brambilla E.-M."/>
            <person name="Klenk H.-P."/>
            <person name="Eisen J.A."/>
        </authorList>
    </citation>
    <scope>NUCLEOTIDE SEQUENCE [LARGE SCALE GENOMIC DNA]</scope>
    <source>
        <strain evidence="2 3">DSM 12556</strain>
    </source>
</reference>
<keyword evidence="1" id="KW-0472">Membrane</keyword>
<evidence type="ECO:0000256" key="1">
    <source>
        <dbReference type="SAM" id="Phobius"/>
    </source>
</evidence>
<dbReference type="Proteomes" id="UP000005730">
    <property type="component" value="Chromosome"/>
</dbReference>
<feature type="transmembrane region" description="Helical" evidence="1">
    <location>
        <begin position="235"/>
        <end position="253"/>
    </location>
</feature>
<feature type="transmembrane region" description="Helical" evidence="1">
    <location>
        <begin position="180"/>
        <end position="204"/>
    </location>
</feature>
<proteinExistence type="predicted"/>
<sequence length="254" mass="26586">MGGGRLLLWAELFWAVNLSVMSSLVSLGLSQGLSLLRLVEGEADSESLVGKVFLLVVSAIVILSQPFGPICPTLRLPFPSAWLVVSVALLCWVMLEPIQGSCLVPLGLSVGILGMVIKANLLPVLGDPLGVEVFSAIPVWSLLGTTAKFGYVLCFAGSLSILGGCLACKGKITPLEGLCFWAIGLTVSNIFTGDFGSQWTYLIGTPLGKYWFSAARSLLVTASPSVVLGGFSYKVLGLIGTVLCSTGSLIMVIS</sequence>
<dbReference type="EMBL" id="CM001377">
    <property type="protein sequence ID" value="EHM10101.1"/>
    <property type="molecule type" value="Genomic_DNA"/>
</dbReference>